<protein>
    <recommendedName>
        <fullName evidence="1">Acetyl-CoA hydrolase/transferase C-terminal domain-containing protein</fullName>
    </recommendedName>
</protein>
<dbReference type="AlphaFoldDB" id="U1PQ11"/>
<proteinExistence type="predicted"/>
<sequence>MVPHADHTEHDVDVIVTERGVADLRGTAPRERSAMIVNSCAHPDYRGRLQDYCDRAAEIGGHMPHDLDSAFSWTE</sequence>
<evidence type="ECO:0000313" key="2">
    <source>
        <dbReference type="EMBL" id="ERG94386.1"/>
    </source>
</evidence>
<dbReference type="Pfam" id="PF13336">
    <property type="entry name" value="AcetylCoA_hyd_C"/>
    <property type="match status" value="1"/>
</dbReference>
<dbReference type="InterPro" id="IPR038460">
    <property type="entry name" value="AcetylCoA_hyd_C_sf"/>
</dbReference>
<dbReference type="InterPro" id="IPR046433">
    <property type="entry name" value="ActCoA_hydro"/>
</dbReference>
<name>U1PQ11_9EURY</name>
<dbReference type="eggNOG" id="arCOG06124">
    <property type="taxonomic scope" value="Archaea"/>
</dbReference>
<reference evidence="2 3" key="1">
    <citation type="journal article" date="2013" name="PLoS ONE">
        <title>Assembly-driven community genomics of a hypersaline microbial ecosystem.</title>
        <authorList>
            <person name="Podell S."/>
            <person name="Ugalde J.A."/>
            <person name="Narasingarao P."/>
            <person name="Banfield J.F."/>
            <person name="Heidelberg K.B."/>
            <person name="Allen E.E."/>
        </authorList>
    </citation>
    <scope>NUCLEOTIDE SEQUENCE [LARGE SCALE GENOMIC DNA]</scope>
    <source>
        <strain evidence="3">J07HQW2</strain>
    </source>
</reference>
<dbReference type="PANTHER" id="PTHR43609:SF1">
    <property type="entry name" value="ACETYL-COA HYDROLASE"/>
    <property type="match status" value="1"/>
</dbReference>
<evidence type="ECO:0000313" key="3">
    <source>
        <dbReference type="Proteomes" id="UP000030710"/>
    </source>
</evidence>
<dbReference type="GO" id="GO:0008775">
    <property type="term" value="F:acetate CoA-transferase activity"/>
    <property type="evidence" value="ECO:0007669"/>
    <property type="project" value="InterPro"/>
</dbReference>
<evidence type="ECO:0000259" key="1">
    <source>
        <dbReference type="Pfam" id="PF13336"/>
    </source>
</evidence>
<organism evidence="2 3">
    <name type="scientific">Haloquadratum walsbyi J07HQW2</name>
    <dbReference type="NCBI Taxonomy" id="1238425"/>
    <lineage>
        <taxon>Archaea</taxon>
        <taxon>Methanobacteriati</taxon>
        <taxon>Methanobacteriota</taxon>
        <taxon>Stenosarchaea group</taxon>
        <taxon>Halobacteria</taxon>
        <taxon>Halobacteriales</taxon>
        <taxon>Haloferacaceae</taxon>
        <taxon>Haloquadratum</taxon>
    </lineage>
</organism>
<dbReference type="GO" id="GO:0003986">
    <property type="term" value="F:acetyl-CoA hydrolase activity"/>
    <property type="evidence" value="ECO:0007669"/>
    <property type="project" value="TreeGrafter"/>
</dbReference>
<dbReference type="Proteomes" id="UP000030710">
    <property type="component" value="Unassembled WGS sequence"/>
</dbReference>
<feature type="domain" description="Acetyl-CoA hydrolase/transferase C-terminal" evidence="1">
    <location>
        <begin position="4"/>
        <end position="52"/>
    </location>
</feature>
<dbReference type="InterPro" id="IPR026888">
    <property type="entry name" value="AcetylCoA_hyd_C"/>
</dbReference>
<dbReference type="STRING" id="1238425.J07HQW2_00820"/>
<dbReference type="EMBL" id="KE356561">
    <property type="protein sequence ID" value="ERG94386.1"/>
    <property type="molecule type" value="Genomic_DNA"/>
</dbReference>
<dbReference type="InterPro" id="IPR037171">
    <property type="entry name" value="NagB/RpiA_transferase-like"/>
</dbReference>
<dbReference type="Gene3D" id="3.40.1080.20">
    <property type="entry name" value="Acetyl-CoA hydrolase/transferase C-terminal domain"/>
    <property type="match status" value="1"/>
</dbReference>
<dbReference type="GO" id="GO:0006083">
    <property type="term" value="P:acetate metabolic process"/>
    <property type="evidence" value="ECO:0007669"/>
    <property type="project" value="InterPro"/>
</dbReference>
<dbReference type="PANTHER" id="PTHR43609">
    <property type="entry name" value="ACETYL-COA HYDROLASE"/>
    <property type="match status" value="1"/>
</dbReference>
<dbReference type="HOGENOM" id="CLU_129843_1_0_2"/>
<dbReference type="SUPFAM" id="SSF100950">
    <property type="entry name" value="NagB/RpiA/CoA transferase-like"/>
    <property type="match status" value="1"/>
</dbReference>
<dbReference type="RefSeq" id="WP_021053877.1">
    <property type="nucleotide sequence ID" value="NZ_KE356561.1"/>
</dbReference>
<accession>U1PQ11</accession>
<gene>
    <name evidence="2" type="ORF">J07HQW2_00820</name>
</gene>